<dbReference type="AlphaFoldDB" id="A0A401S9J7"/>
<evidence type="ECO:0000256" key="5">
    <source>
        <dbReference type="ARBA" id="ARBA00022801"/>
    </source>
</evidence>
<evidence type="ECO:0000256" key="2">
    <source>
        <dbReference type="ARBA" id="ARBA00022695"/>
    </source>
</evidence>
<dbReference type="PROSITE" id="PS50879">
    <property type="entry name" value="RNASE_H_1"/>
    <property type="match status" value="1"/>
</dbReference>
<comment type="caution">
    <text evidence="9">The sequence shown here is derived from an EMBL/GenBank/DDBJ whole genome shotgun (WGS) entry which is preliminary data.</text>
</comment>
<dbReference type="GO" id="GO:0003964">
    <property type="term" value="F:RNA-directed DNA polymerase activity"/>
    <property type="evidence" value="ECO:0007669"/>
    <property type="project" value="UniProtKB-KW"/>
</dbReference>
<keyword evidence="10" id="KW-1185">Reference proteome</keyword>
<evidence type="ECO:0000256" key="6">
    <source>
        <dbReference type="ARBA" id="ARBA00022918"/>
    </source>
</evidence>
<keyword evidence="4" id="KW-0255">Endonuclease</keyword>
<reference evidence="9 10" key="1">
    <citation type="journal article" date="2018" name="Nat. Ecol. Evol.">
        <title>Shark genomes provide insights into elasmobranch evolution and the origin of vertebrates.</title>
        <authorList>
            <person name="Hara Y"/>
            <person name="Yamaguchi K"/>
            <person name="Onimaru K"/>
            <person name="Kadota M"/>
            <person name="Koyanagi M"/>
            <person name="Keeley SD"/>
            <person name="Tatsumi K"/>
            <person name="Tanaka K"/>
            <person name="Motone F"/>
            <person name="Kageyama Y"/>
            <person name="Nozu R"/>
            <person name="Adachi N"/>
            <person name="Nishimura O"/>
            <person name="Nakagawa R"/>
            <person name="Tanegashima C"/>
            <person name="Kiyatake I"/>
            <person name="Matsumoto R"/>
            <person name="Murakumo K"/>
            <person name="Nishida K"/>
            <person name="Terakita A"/>
            <person name="Kuratani S"/>
            <person name="Sato K"/>
            <person name="Hyodo S Kuraku.S."/>
        </authorList>
    </citation>
    <scope>NUCLEOTIDE SEQUENCE [LARGE SCALE GENOMIC DNA]</scope>
</reference>
<keyword evidence="6" id="KW-0695">RNA-directed DNA polymerase</keyword>
<dbReference type="Gene3D" id="3.30.420.10">
    <property type="entry name" value="Ribonuclease H-like superfamily/Ribonuclease H"/>
    <property type="match status" value="1"/>
</dbReference>
<keyword evidence="2" id="KW-0548">Nucleotidyltransferase</keyword>
<accession>A0A401S9J7</accession>
<keyword evidence="5" id="KW-0378">Hydrolase</keyword>
<gene>
    <name evidence="9" type="ORF">chiPu_0005496</name>
</gene>
<feature type="domain" description="RNase H type-1" evidence="8">
    <location>
        <begin position="56"/>
        <end position="198"/>
    </location>
</feature>
<evidence type="ECO:0000256" key="7">
    <source>
        <dbReference type="SAM" id="Coils"/>
    </source>
</evidence>
<dbReference type="InterPro" id="IPR036397">
    <property type="entry name" value="RNaseH_sf"/>
</dbReference>
<evidence type="ECO:0000313" key="9">
    <source>
        <dbReference type="EMBL" id="GCC27075.1"/>
    </source>
</evidence>
<feature type="coiled-coil region" evidence="7">
    <location>
        <begin position="8"/>
        <end position="40"/>
    </location>
</feature>
<dbReference type="GO" id="GO:0004523">
    <property type="term" value="F:RNA-DNA hybrid ribonuclease activity"/>
    <property type="evidence" value="ECO:0007669"/>
    <property type="project" value="InterPro"/>
</dbReference>
<protein>
    <recommendedName>
        <fullName evidence="8">RNase H type-1 domain-containing protein</fullName>
    </recommendedName>
</protein>
<dbReference type="Pfam" id="PF00075">
    <property type="entry name" value="RNase_H"/>
    <property type="match status" value="1"/>
</dbReference>
<evidence type="ECO:0000313" key="10">
    <source>
        <dbReference type="Proteomes" id="UP000287033"/>
    </source>
</evidence>
<evidence type="ECO:0000256" key="3">
    <source>
        <dbReference type="ARBA" id="ARBA00022722"/>
    </source>
</evidence>
<dbReference type="PANTHER" id="PTHR41694">
    <property type="entry name" value="ENDOGENOUS RETROVIRUS GROUP K MEMBER POL PROTEIN"/>
    <property type="match status" value="1"/>
</dbReference>
<name>A0A401S9J7_CHIPU</name>
<evidence type="ECO:0000256" key="1">
    <source>
        <dbReference type="ARBA" id="ARBA00022679"/>
    </source>
</evidence>
<evidence type="ECO:0000259" key="8">
    <source>
        <dbReference type="PROSITE" id="PS50879"/>
    </source>
</evidence>
<dbReference type="SUPFAM" id="SSF53098">
    <property type="entry name" value="Ribonuclease H-like"/>
    <property type="match status" value="1"/>
</dbReference>
<dbReference type="GO" id="GO:0003676">
    <property type="term" value="F:nucleic acid binding"/>
    <property type="evidence" value="ECO:0007669"/>
    <property type="project" value="InterPro"/>
</dbReference>
<dbReference type="Proteomes" id="UP000287033">
    <property type="component" value="Unassembled WGS sequence"/>
</dbReference>
<keyword evidence="7" id="KW-0175">Coiled coil</keyword>
<dbReference type="InterPro" id="IPR012337">
    <property type="entry name" value="RNaseH-like_sf"/>
</dbReference>
<dbReference type="InterPro" id="IPR002156">
    <property type="entry name" value="RNaseH_domain"/>
</dbReference>
<sequence>MQLIGFRQRELCEQQEEVQRKLAQVQLEELKKKEKEKAKKVLPVRTDTVINTGVNQVPVQGGDYDGNRAGYLVVKQDQSQYRTIKLETCPQPCSAQLAKLMALMAACEMMEGKKADIYTNSAYAHGVCHLFGAVWKQRGFKKSNGDPTRHCQQIVELTTAMMKPNALAIIKCQAHRKGSDMVIRGNQAVDEAAKMASGCSSSVIAP</sequence>
<proteinExistence type="predicted"/>
<dbReference type="EMBL" id="BEZZ01000148">
    <property type="protein sequence ID" value="GCC27075.1"/>
    <property type="molecule type" value="Genomic_DNA"/>
</dbReference>
<evidence type="ECO:0000256" key="4">
    <source>
        <dbReference type="ARBA" id="ARBA00022759"/>
    </source>
</evidence>
<keyword evidence="3" id="KW-0540">Nuclease</keyword>
<keyword evidence="1" id="KW-0808">Transferase</keyword>
<dbReference type="OrthoDB" id="8947436at2759"/>
<dbReference type="PANTHER" id="PTHR41694:SF5">
    <property type="entry name" value="RIBONUCLEASE H"/>
    <property type="match status" value="1"/>
</dbReference>
<organism evidence="9 10">
    <name type="scientific">Chiloscyllium punctatum</name>
    <name type="common">Brownbanded bambooshark</name>
    <name type="synonym">Hemiscyllium punctatum</name>
    <dbReference type="NCBI Taxonomy" id="137246"/>
    <lineage>
        <taxon>Eukaryota</taxon>
        <taxon>Metazoa</taxon>
        <taxon>Chordata</taxon>
        <taxon>Craniata</taxon>
        <taxon>Vertebrata</taxon>
        <taxon>Chondrichthyes</taxon>
        <taxon>Elasmobranchii</taxon>
        <taxon>Galeomorphii</taxon>
        <taxon>Galeoidea</taxon>
        <taxon>Orectolobiformes</taxon>
        <taxon>Hemiscylliidae</taxon>
        <taxon>Chiloscyllium</taxon>
    </lineage>
</organism>